<dbReference type="InterPro" id="IPR008581">
    <property type="entry name" value="DUF863_pln"/>
</dbReference>
<dbReference type="Pfam" id="PF05904">
    <property type="entry name" value="DUF863"/>
    <property type="match status" value="1"/>
</dbReference>
<sequence length="103" mass="11255">MQTKCKEHLDLPHDGLIRVAAEALVSISSSQGHDMQSSAAHHLQERNLDSENVSEVKRTAHDEDDVMGREVRRGGQATKGLPGLASLARNEVTEDLQLMEGVD</sequence>
<evidence type="ECO:0000313" key="2">
    <source>
        <dbReference type="EMBL" id="CAB4274941.1"/>
    </source>
</evidence>
<dbReference type="Proteomes" id="UP000507222">
    <property type="component" value="Unassembled WGS sequence"/>
</dbReference>
<feature type="compositionally biased region" description="Basic and acidic residues" evidence="1">
    <location>
        <begin position="42"/>
        <end position="73"/>
    </location>
</feature>
<dbReference type="AlphaFoldDB" id="A0A6J5UFM4"/>
<dbReference type="PANTHER" id="PTHR33167">
    <property type="entry name" value="TRANSCRIPTION FACTOR, PUTATIVE (DUF863)-RELATED"/>
    <property type="match status" value="1"/>
</dbReference>
<dbReference type="EMBL" id="CAEKDK010000003">
    <property type="protein sequence ID" value="CAB4274941.1"/>
    <property type="molecule type" value="Genomic_DNA"/>
</dbReference>
<feature type="compositionally biased region" description="Polar residues" evidence="1">
    <location>
        <begin position="29"/>
        <end position="39"/>
    </location>
</feature>
<protein>
    <submittedName>
        <fullName evidence="2">Uncharacterized protein</fullName>
    </submittedName>
</protein>
<proteinExistence type="predicted"/>
<feature type="region of interest" description="Disordered" evidence="1">
    <location>
        <begin position="29"/>
        <end position="83"/>
    </location>
</feature>
<evidence type="ECO:0000313" key="3">
    <source>
        <dbReference type="Proteomes" id="UP000507222"/>
    </source>
</evidence>
<gene>
    <name evidence="2" type="ORF">CURHAP_LOCUS23661</name>
</gene>
<dbReference type="PANTHER" id="PTHR33167:SF4">
    <property type="entry name" value="TRANSCRIPTION FACTOR, PUTATIVE (DUF863)-RELATED"/>
    <property type="match status" value="1"/>
</dbReference>
<name>A0A6J5UFM4_PRUAR</name>
<reference evidence="2 3" key="1">
    <citation type="submission" date="2020-05" db="EMBL/GenBank/DDBJ databases">
        <authorList>
            <person name="Campoy J."/>
            <person name="Schneeberger K."/>
            <person name="Spophaly S."/>
        </authorList>
    </citation>
    <scope>NUCLEOTIDE SEQUENCE [LARGE SCALE GENOMIC DNA]</scope>
    <source>
        <strain evidence="2">PruArmRojPasFocal</strain>
    </source>
</reference>
<evidence type="ECO:0000256" key="1">
    <source>
        <dbReference type="SAM" id="MobiDB-lite"/>
    </source>
</evidence>
<organism evidence="2 3">
    <name type="scientific">Prunus armeniaca</name>
    <name type="common">Apricot</name>
    <name type="synonym">Armeniaca vulgaris</name>
    <dbReference type="NCBI Taxonomy" id="36596"/>
    <lineage>
        <taxon>Eukaryota</taxon>
        <taxon>Viridiplantae</taxon>
        <taxon>Streptophyta</taxon>
        <taxon>Embryophyta</taxon>
        <taxon>Tracheophyta</taxon>
        <taxon>Spermatophyta</taxon>
        <taxon>Magnoliopsida</taxon>
        <taxon>eudicotyledons</taxon>
        <taxon>Gunneridae</taxon>
        <taxon>Pentapetalae</taxon>
        <taxon>rosids</taxon>
        <taxon>fabids</taxon>
        <taxon>Rosales</taxon>
        <taxon>Rosaceae</taxon>
        <taxon>Amygdaloideae</taxon>
        <taxon>Amygdaleae</taxon>
        <taxon>Prunus</taxon>
    </lineage>
</organism>
<accession>A0A6J5UFM4</accession>